<name>A0ABZ1JS97_9ACTN</name>
<accession>A0ABZ1JS97</accession>
<evidence type="ECO:0000313" key="2">
    <source>
        <dbReference type="Proteomes" id="UP001432166"/>
    </source>
</evidence>
<reference evidence="1" key="1">
    <citation type="submission" date="2022-10" db="EMBL/GenBank/DDBJ databases">
        <title>The complete genomes of actinobacterial strains from the NBC collection.</title>
        <authorList>
            <person name="Joergensen T.S."/>
            <person name="Alvarez Arevalo M."/>
            <person name="Sterndorff E.B."/>
            <person name="Faurdal D."/>
            <person name="Vuksanovic O."/>
            <person name="Mourched A.-S."/>
            <person name="Charusanti P."/>
            <person name="Shaw S."/>
            <person name="Blin K."/>
            <person name="Weber T."/>
        </authorList>
    </citation>
    <scope>NUCLEOTIDE SEQUENCE</scope>
    <source>
        <strain evidence="1">NBC_00189</strain>
    </source>
</reference>
<proteinExistence type="predicted"/>
<dbReference type="RefSeq" id="WP_328939856.1">
    <property type="nucleotide sequence ID" value="NZ_CP108133.1"/>
</dbReference>
<gene>
    <name evidence="1" type="ORF">OG288_43285</name>
</gene>
<evidence type="ECO:0000313" key="1">
    <source>
        <dbReference type="EMBL" id="WTP54546.1"/>
    </source>
</evidence>
<sequence length="55" mass="6010">MTKRGVDVRTQLLALVAGRSPLSVLGDTEQQRLQAMLTKALAAGRTRYRKLPSAD</sequence>
<protein>
    <submittedName>
        <fullName evidence="1">Uncharacterized protein</fullName>
    </submittedName>
</protein>
<organism evidence="1 2">
    <name type="scientific">Streptomyces tauricus</name>
    <dbReference type="NCBI Taxonomy" id="68274"/>
    <lineage>
        <taxon>Bacteria</taxon>
        <taxon>Bacillati</taxon>
        <taxon>Actinomycetota</taxon>
        <taxon>Actinomycetes</taxon>
        <taxon>Kitasatosporales</taxon>
        <taxon>Streptomycetaceae</taxon>
        <taxon>Streptomyces</taxon>
        <taxon>Streptomyces aurantiacus group</taxon>
    </lineage>
</organism>
<keyword evidence="2" id="KW-1185">Reference proteome</keyword>
<dbReference type="EMBL" id="CP108133">
    <property type="protein sequence ID" value="WTP54546.1"/>
    <property type="molecule type" value="Genomic_DNA"/>
</dbReference>
<dbReference type="Proteomes" id="UP001432166">
    <property type="component" value="Chromosome"/>
</dbReference>